<proteinExistence type="predicted"/>
<keyword evidence="1" id="KW-0732">Signal</keyword>
<keyword evidence="3" id="KW-1185">Reference proteome</keyword>
<evidence type="ECO:0000256" key="1">
    <source>
        <dbReference type="SAM" id="SignalP"/>
    </source>
</evidence>
<organism evidence="2 3">
    <name type="scientific">Massiliimalia timonensis</name>
    <dbReference type="NCBI Taxonomy" id="1987501"/>
    <lineage>
        <taxon>Bacteria</taxon>
        <taxon>Bacillati</taxon>
        <taxon>Bacillota</taxon>
        <taxon>Clostridia</taxon>
        <taxon>Eubacteriales</taxon>
        <taxon>Oscillospiraceae</taxon>
        <taxon>Massiliimalia</taxon>
    </lineage>
</organism>
<dbReference type="RefSeq" id="WP_187536342.1">
    <property type="nucleotide sequence ID" value="NZ_JACRTL010000002.1"/>
</dbReference>
<feature type="chain" id="PRO_5038744088" evidence="1">
    <location>
        <begin position="20"/>
        <end position="451"/>
    </location>
</feature>
<dbReference type="PANTHER" id="PTHR43649">
    <property type="entry name" value="ARABINOSE-BINDING PROTEIN-RELATED"/>
    <property type="match status" value="1"/>
</dbReference>
<dbReference type="EMBL" id="JACRTL010000002">
    <property type="protein sequence ID" value="MBC8610521.1"/>
    <property type="molecule type" value="Genomic_DNA"/>
</dbReference>
<dbReference type="PANTHER" id="PTHR43649:SF12">
    <property type="entry name" value="DIACETYLCHITOBIOSE BINDING PROTEIN DASA"/>
    <property type="match status" value="1"/>
</dbReference>
<dbReference type="Gene3D" id="3.40.190.10">
    <property type="entry name" value="Periplasmic binding protein-like II"/>
    <property type="match status" value="2"/>
</dbReference>
<gene>
    <name evidence="2" type="ORF">H8702_05220</name>
</gene>
<dbReference type="PROSITE" id="PS51257">
    <property type="entry name" value="PROKAR_LIPOPROTEIN"/>
    <property type="match status" value="1"/>
</dbReference>
<dbReference type="SUPFAM" id="SSF53850">
    <property type="entry name" value="Periplasmic binding protein-like II"/>
    <property type="match status" value="1"/>
</dbReference>
<comment type="caution">
    <text evidence="2">The sequence shown here is derived from an EMBL/GenBank/DDBJ whole genome shotgun (WGS) entry which is preliminary data.</text>
</comment>
<dbReference type="Proteomes" id="UP000632659">
    <property type="component" value="Unassembled WGS sequence"/>
</dbReference>
<dbReference type="InterPro" id="IPR050490">
    <property type="entry name" value="Bact_solute-bd_prot1"/>
</dbReference>
<dbReference type="Pfam" id="PF01547">
    <property type="entry name" value="SBP_bac_1"/>
    <property type="match status" value="1"/>
</dbReference>
<name>A0A8J6P089_9FIRM</name>
<feature type="signal peptide" evidence="1">
    <location>
        <begin position="1"/>
        <end position="19"/>
    </location>
</feature>
<dbReference type="InterPro" id="IPR006059">
    <property type="entry name" value="SBP"/>
</dbReference>
<reference evidence="2" key="1">
    <citation type="submission" date="2020-08" db="EMBL/GenBank/DDBJ databases">
        <title>Genome public.</title>
        <authorList>
            <person name="Liu C."/>
            <person name="Sun Q."/>
        </authorList>
    </citation>
    <scope>NUCLEOTIDE SEQUENCE</scope>
    <source>
        <strain evidence="2">NSJ-15</strain>
    </source>
</reference>
<accession>A0A8J6P089</accession>
<protein>
    <submittedName>
        <fullName evidence="2">Extracellular solute-binding protein</fullName>
    </submittedName>
</protein>
<dbReference type="AlphaFoldDB" id="A0A8J6P089"/>
<sequence length="451" mass="49461">MKKILAGSLTAVLLVGLLAGCGKTDNETSGNANTGDAGKATTITHWEMVNGPADTYEAAAKKIVENFNSSNDQNITVELQMTPWDNFYQTFLTAITSGAAPDTSTGASTQPLQYALMGEILDLQPIVDQWNEEGNDIVNQFPEGSLDMLTYDGELTGLPWALDPRGLTYRTDYFEQAGITELPTAWEEFLDVCKKLKEWNPDIVPFVFGGADQMSTQTMMMFLMQNGTGFTNENVEADFTSKNVTEALEFLHELASNGYISEGTASYKSADAEKMYCSGTAAIWFNGMPTATIDYEDVAANSSVLPAMAGPSGGDARYYTWINSIMAYTQSDAPDACRAFIKYWIENELILFTEGGCSQLPARADLQTDKFFSDTWYTKEFSEKVVPVAVPQSWPAPALFPAFSQIEGEDYPGKALQAVITGDTDYEKIQKETNDLIATAIEDYGADYDEE</sequence>
<evidence type="ECO:0000313" key="2">
    <source>
        <dbReference type="EMBL" id="MBC8610521.1"/>
    </source>
</evidence>
<evidence type="ECO:0000313" key="3">
    <source>
        <dbReference type="Proteomes" id="UP000632659"/>
    </source>
</evidence>